<evidence type="ECO:0000313" key="3">
    <source>
        <dbReference type="Proteomes" id="UP001209535"/>
    </source>
</evidence>
<name>A0ABT2X8A7_9RHOB</name>
<evidence type="ECO:0000313" key="2">
    <source>
        <dbReference type="EMBL" id="MCU9850184.1"/>
    </source>
</evidence>
<sequence>MTGFTISELAAGGGRLALCPMPGRGGDYAGDLAAILGWGPSLVLTMATGPELAAMGALGLSGDLAARGIGWHHLPVADFGADSAALREGWGAASQAARAELAAGRGVLAHCMGGCGRSGMAVLRLMVEAGEAPEAALARLRVVRPCAVETEAQRLWAAR</sequence>
<dbReference type="SUPFAM" id="SSF52799">
    <property type="entry name" value="(Phosphotyrosine protein) phosphatases II"/>
    <property type="match status" value="1"/>
</dbReference>
<organism evidence="2 3">
    <name type="scientific">Albidovulum salinarum</name>
    <dbReference type="NCBI Taxonomy" id="2984153"/>
    <lineage>
        <taxon>Bacteria</taxon>
        <taxon>Pseudomonadati</taxon>
        <taxon>Pseudomonadota</taxon>
        <taxon>Alphaproteobacteria</taxon>
        <taxon>Rhodobacterales</taxon>
        <taxon>Paracoccaceae</taxon>
        <taxon>Albidovulum</taxon>
    </lineage>
</organism>
<proteinExistence type="predicted"/>
<dbReference type="InterPro" id="IPR029021">
    <property type="entry name" value="Prot-tyrosine_phosphatase-like"/>
</dbReference>
<dbReference type="EMBL" id="JAOVQO010000023">
    <property type="protein sequence ID" value="MCU9850184.1"/>
    <property type="molecule type" value="Genomic_DNA"/>
</dbReference>
<evidence type="ECO:0000259" key="1">
    <source>
        <dbReference type="PROSITE" id="PS50056"/>
    </source>
</evidence>
<dbReference type="Proteomes" id="UP001209535">
    <property type="component" value="Unassembled WGS sequence"/>
</dbReference>
<reference evidence="2 3" key="1">
    <citation type="submission" date="2022-10" db="EMBL/GenBank/DDBJ databases">
        <title>Defluviimonas sp. nov., isolated from ocean surface sediments.</title>
        <authorList>
            <person name="He W."/>
            <person name="Wang L."/>
            <person name="Zhang D.-F."/>
        </authorList>
    </citation>
    <scope>NUCLEOTIDE SEQUENCE [LARGE SCALE GENOMIC DNA]</scope>
    <source>
        <strain evidence="2 3">WL0024</strain>
    </source>
</reference>
<protein>
    <submittedName>
        <fullName evidence="2">Protein phosphatase</fullName>
    </submittedName>
</protein>
<accession>A0ABT2X8A7</accession>
<comment type="caution">
    <text evidence="2">The sequence shown here is derived from an EMBL/GenBank/DDBJ whole genome shotgun (WGS) entry which is preliminary data.</text>
</comment>
<keyword evidence="3" id="KW-1185">Reference proteome</keyword>
<feature type="domain" description="Tyrosine specific protein phosphatases" evidence="1">
    <location>
        <begin position="88"/>
        <end position="155"/>
    </location>
</feature>
<dbReference type="InterPro" id="IPR000387">
    <property type="entry name" value="Tyr_Pase_dom"/>
</dbReference>
<dbReference type="Gene3D" id="3.90.190.10">
    <property type="entry name" value="Protein tyrosine phosphatase superfamily"/>
    <property type="match status" value="1"/>
</dbReference>
<gene>
    <name evidence="2" type="ORF">OEZ60_19530</name>
</gene>
<dbReference type="PROSITE" id="PS50056">
    <property type="entry name" value="TYR_PHOSPHATASE_2"/>
    <property type="match status" value="1"/>
</dbReference>
<dbReference type="RefSeq" id="WP_263339901.1">
    <property type="nucleotide sequence ID" value="NZ_JAOVQO010000023.1"/>
</dbReference>